<gene>
    <name evidence="8" type="ORF">RM764_35095</name>
</gene>
<keyword evidence="4 5" id="KW-0274">FAD</keyword>
<comment type="similarity">
    <text evidence="2 5">Belongs to the GMC oxidoreductase family.</text>
</comment>
<reference evidence="9" key="1">
    <citation type="submission" date="2023-07" db="EMBL/GenBank/DDBJ databases">
        <title>30 novel species of actinomycetes from the DSMZ collection.</title>
        <authorList>
            <person name="Nouioui I."/>
        </authorList>
    </citation>
    <scope>NUCLEOTIDE SEQUENCE [LARGE SCALE GENOMIC DNA]</scope>
    <source>
        <strain evidence="9">DSM 41699</strain>
    </source>
</reference>
<evidence type="ECO:0000256" key="2">
    <source>
        <dbReference type="ARBA" id="ARBA00010790"/>
    </source>
</evidence>
<evidence type="ECO:0000256" key="3">
    <source>
        <dbReference type="ARBA" id="ARBA00022630"/>
    </source>
</evidence>
<dbReference type="InterPro" id="IPR036188">
    <property type="entry name" value="FAD/NAD-bd_sf"/>
</dbReference>
<dbReference type="PROSITE" id="PS00624">
    <property type="entry name" value="GMC_OXRED_2"/>
    <property type="match status" value="1"/>
</dbReference>
<dbReference type="Pfam" id="PF00732">
    <property type="entry name" value="GMC_oxred_N"/>
    <property type="match status" value="1"/>
</dbReference>
<evidence type="ECO:0000313" key="8">
    <source>
        <dbReference type="EMBL" id="MDT0468157.1"/>
    </source>
</evidence>
<dbReference type="InterPro" id="IPR012132">
    <property type="entry name" value="GMC_OxRdtase"/>
</dbReference>
<dbReference type="Proteomes" id="UP001183809">
    <property type="component" value="Unassembled WGS sequence"/>
</dbReference>
<evidence type="ECO:0000256" key="4">
    <source>
        <dbReference type="ARBA" id="ARBA00022827"/>
    </source>
</evidence>
<dbReference type="InterPro" id="IPR000172">
    <property type="entry name" value="GMC_OxRdtase_N"/>
</dbReference>
<feature type="domain" description="Glucose-methanol-choline oxidoreductase N-terminal" evidence="7">
    <location>
        <begin position="255"/>
        <end position="269"/>
    </location>
</feature>
<dbReference type="EMBL" id="JAVREY010000067">
    <property type="protein sequence ID" value="MDT0468157.1"/>
    <property type="molecule type" value="Genomic_DNA"/>
</dbReference>
<name>A0ABU2U4K6_9ACTN</name>
<dbReference type="Gene3D" id="3.30.560.10">
    <property type="entry name" value="Glucose Oxidase, domain 3"/>
    <property type="match status" value="1"/>
</dbReference>
<organism evidence="8 9">
    <name type="scientific">Streptomyces gibsoniae</name>
    <dbReference type="NCBI Taxonomy" id="3075529"/>
    <lineage>
        <taxon>Bacteria</taxon>
        <taxon>Bacillati</taxon>
        <taxon>Actinomycetota</taxon>
        <taxon>Actinomycetes</taxon>
        <taxon>Kitasatosporales</taxon>
        <taxon>Streptomycetaceae</taxon>
        <taxon>Streptomyces</taxon>
    </lineage>
</organism>
<dbReference type="SUPFAM" id="SSF51905">
    <property type="entry name" value="FAD/NAD(P)-binding domain"/>
    <property type="match status" value="1"/>
</dbReference>
<dbReference type="RefSeq" id="WP_311699603.1">
    <property type="nucleotide sequence ID" value="NZ_JAVREY010000067.1"/>
</dbReference>
<evidence type="ECO:0000256" key="5">
    <source>
        <dbReference type="RuleBase" id="RU003968"/>
    </source>
</evidence>
<comment type="cofactor">
    <cofactor evidence="1">
        <name>FAD</name>
        <dbReference type="ChEBI" id="CHEBI:57692"/>
    </cofactor>
</comment>
<dbReference type="Pfam" id="PF05199">
    <property type="entry name" value="GMC_oxred_C"/>
    <property type="match status" value="1"/>
</dbReference>
<dbReference type="Gene3D" id="3.50.50.60">
    <property type="entry name" value="FAD/NAD(P)-binding domain"/>
    <property type="match status" value="1"/>
</dbReference>
<keyword evidence="9" id="KW-1185">Reference proteome</keyword>
<evidence type="ECO:0000256" key="1">
    <source>
        <dbReference type="ARBA" id="ARBA00001974"/>
    </source>
</evidence>
<dbReference type="PANTHER" id="PTHR11552:SF147">
    <property type="entry name" value="CHOLINE DEHYDROGENASE, MITOCHONDRIAL"/>
    <property type="match status" value="1"/>
</dbReference>
<proteinExistence type="inferred from homology"/>
<sequence length="542" mass="58459">MTGTESFDYIIIGGGSAGCVLADRLSGEGSARVLLLEAGSPDTDETIRIPAALGTLFKTDVDWNYRTVEQSPSGRTFYWPRGKTLGGSSSINVMVYIRGNRYDYDGWRDDFGADGWGYDDVLPYFVRSESHHRLGQPYHGSDGPLHVEDRLYTHHLSRAWVDSALDWGLNYNDDFAGESPLGAGPYQVTCHNGRRWSTADGYLRPALSRPNLTVRTDTLVTRVVLTSSRATGVSYVANGAETTAHADVEVLVCGGAVNSPQLLMMSGIGPPDELGRLGVDVQVALPGVGRNLQDHLLVPLVWETRSADDLVRDLLTPDNLELWRTTGGGPFASNYGEVGAFLSVAEGGSRPDIQMHGGPTALILGGEEVPQRPVFTMNATVLNPAARGTISLASADPASHPLIDPRYFEDPADLRLMIKGLRAVAGIAQCPPFRDGLLRPYLPDRADLDRLDDAAWEAHIRRWSATCYHPVGTCAMGNGADSVVDPHLKVHGVEALRIVDASVMPTVISGNTNAPTIMIAEKAADHILGRYASAVQVADHRA</sequence>
<dbReference type="InterPro" id="IPR007867">
    <property type="entry name" value="GMC_OxRtase_C"/>
</dbReference>
<evidence type="ECO:0000259" key="7">
    <source>
        <dbReference type="PROSITE" id="PS00624"/>
    </source>
</evidence>
<dbReference type="PIRSF" id="PIRSF000137">
    <property type="entry name" value="Alcohol_oxidase"/>
    <property type="match status" value="1"/>
</dbReference>
<dbReference type="PROSITE" id="PS00623">
    <property type="entry name" value="GMC_OXRED_1"/>
    <property type="match status" value="1"/>
</dbReference>
<evidence type="ECO:0000259" key="6">
    <source>
        <dbReference type="PROSITE" id="PS00623"/>
    </source>
</evidence>
<protein>
    <submittedName>
        <fullName evidence="8">GMC family oxidoreductase N-terminal domain-containing protein</fullName>
    </submittedName>
</protein>
<dbReference type="SUPFAM" id="SSF54373">
    <property type="entry name" value="FAD-linked reductases, C-terminal domain"/>
    <property type="match status" value="1"/>
</dbReference>
<comment type="caution">
    <text evidence="8">The sequence shown here is derived from an EMBL/GenBank/DDBJ whole genome shotgun (WGS) entry which is preliminary data.</text>
</comment>
<keyword evidence="3 5" id="KW-0285">Flavoprotein</keyword>
<evidence type="ECO:0000313" key="9">
    <source>
        <dbReference type="Proteomes" id="UP001183809"/>
    </source>
</evidence>
<dbReference type="PANTHER" id="PTHR11552">
    <property type="entry name" value="GLUCOSE-METHANOL-CHOLINE GMC OXIDOREDUCTASE"/>
    <property type="match status" value="1"/>
</dbReference>
<feature type="domain" description="Glucose-methanol-choline oxidoreductase N-terminal" evidence="6">
    <location>
        <begin position="82"/>
        <end position="105"/>
    </location>
</feature>
<accession>A0ABU2U4K6</accession>